<proteinExistence type="predicted"/>
<evidence type="ECO:0000259" key="5">
    <source>
        <dbReference type="PROSITE" id="PS50808"/>
    </source>
</evidence>
<keyword evidence="1" id="KW-0479">Metal-binding</keyword>
<evidence type="ECO:0000256" key="3">
    <source>
        <dbReference type="ARBA" id="ARBA00022833"/>
    </source>
</evidence>
<keyword evidence="3" id="KW-0862">Zinc</keyword>
<dbReference type="PROSITE" id="PS50808">
    <property type="entry name" value="ZF_BED"/>
    <property type="match status" value="1"/>
</dbReference>
<protein>
    <recommendedName>
        <fullName evidence="5">BED-type domain-containing protein</fullName>
    </recommendedName>
</protein>
<evidence type="ECO:0000256" key="2">
    <source>
        <dbReference type="ARBA" id="ARBA00022771"/>
    </source>
</evidence>
<dbReference type="GO" id="GO:0003677">
    <property type="term" value="F:DNA binding"/>
    <property type="evidence" value="ECO:0007669"/>
    <property type="project" value="InterPro"/>
</dbReference>
<accession>A0A5E4QH85</accession>
<evidence type="ECO:0000256" key="1">
    <source>
        <dbReference type="ARBA" id="ARBA00022723"/>
    </source>
</evidence>
<keyword evidence="2 4" id="KW-0863">Zinc-finger</keyword>
<name>A0A5E4QH85_9NEOP</name>
<evidence type="ECO:0000256" key="4">
    <source>
        <dbReference type="PROSITE-ProRule" id="PRU00027"/>
    </source>
</evidence>
<dbReference type="SMART" id="SM00614">
    <property type="entry name" value="ZnF_BED"/>
    <property type="match status" value="1"/>
</dbReference>
<dbReference type="InterPro" id="IPR003656">
    <property type="entry name" value="Znf_BED"/>
</dbReference>
<feature type="domain" description="BED-type" evidence="5">
    <location>
        <begin position="5"/>
        <end position="56"/>
    </location>
</feature>
<dbReference type="GO" id="GO:0008270">
    <property type="term" value="F:zinc ion binding"/>
    <property type="evidence" value="ECO:0007669"/>
    <property type="project" value="UniProtKB-KW"/>
</dbReference>
<dbReference type="AlphaFoldDB" id="A0A5E4QH85"/>
<reference evidence="6 7" key="1">
    <citation type="submission" date="2017-07" db="EMBL/GenBank/DDBJ databases">
        <authorList>
            <person name="Talla V."/>
            <person name="Backstrom N."/>
        </authorList>
    </citation>
    <scope>NUCLEOTIDE SEQUENCE [LARGE SCALE GENOMIC DNA]</scope>
</reference>
<dbReference type="Proteomes" id="UP000324832">
    <property type="component" value="Unassembled WGS sequence"/>
</dbReference>
<dbReference type="SUPFAM" id="SSF57667">
    <property type="entry name" value="beta-beta-alpha zinc fingers"/>
    <property type="match status" value="1"/>
</dbReference>
<evidence type="ECO:0000313" key="7">
    <source>
        <dbReference type="Proteomes" id="UP000324832"/>
    </source>
</evidence>
<keyword evidence="7" id="KW-1185">Reference proteome</keyword>
<dbReference type="Pfam" id="PF02892">
    <property type="entry name" value="zf-BED"/>
    <property type="match status" value="1"/>
</dbReference>
<gene>
    <name evidence="6" type="ORF">LSINAPIS_LOCUS8258</name>
</gene>
<dbReference type="EMBL" id="FZQP02002913">
    <property type="protein sequence ID" value="VVC96853.1"/>
    <property type="molecule type" value="Genomic_DNA"/>
</dbReference>
<organism evidence="6 7">
    <name type="scientific">Leptidea sinapis</name>
    <dbReference type="NCBI Taxonomy" id="189913"/>
    <lineage>
        <taxon>Eukaryota</taxon>
        <taxon>Metazoa</taxon>
        <taxon>Ecdysozoa</taxon>
        <taxon>Arthropoda</taxon>
        <taxon>Hexapoda</taxon>
        <taxon>Insecta</taxon>
        <taxon>Pterygota</taxon>
        <taxon>Neoptera</taxon>
        <taxon>Endopterygota</taxon>
        <taxon>Lepidoptera</taxon>
        <taxon>Glossata</taxon>
        <taxon>Ditrysia</taxon>
        <taxon>Papilionoidea</taxon>
        <taxon>Pieridae</taxon>
        <taxon>Dismorphiinae</taxon>
        <taxon>Leptidea</taxon>
    </lineage>
</organism>
<evidence type="ECO:0000313" key="6">
    <source>
        <dbReference type="EMBL" id="VVC96853.1"/>
    </source>
</evidence>
<dbReference type="InterPro" id="IPR036236">
    <property type="entry name" value="Znf_C2H2_sf"/>
</dbReference>
<sequence length="90" mass="10717">MTERKRSSPIWQYFERIGTDKKALCCLCNKSLSYKTTIANLKSHLKLKHFATYTTFVSKKPRIPQAVGRCHFHTHHTHFYCTQPYRKNKK</sequence>